<evidence type="ECO:0000256" key="1">
    <source>
        <dbReference type="SAM" id="MobiDB-lite"/>
    </source>
</evidence>
<organism evidence="3 4">
    <name type="scientific">Neonectria ditissima</name>
    <dbReference type="NCBI Taxonomy" id="78410"/>
    <lineage>
        <taxon>Eukaryota</taxon>
        <taxon>Fungi</taxon>
        <taxon>Dikarya</taxon>
        <taxon>Ascomycota</taxon>
        <taxon>Pezizomycotina</taxon>
        <taxon>Sordariomycetes</taxon>
        <taxon>Hypocreomycetidae</taxon>
        <taxon>Hypocreales</taxon>
        <taxon>Nectriaceae</taxon>
        <taxon>Neonectria</taxon>
    </lineage>
</organism>
<sequence>MKFTLAALATFLATSVLAAPAPSPEPWCMHRGQPCWKAKRAAEAFRDAITGSGGLAARDADAERSNFPGGAAYQAKRDVSELAGFVAGSYWNPAQYYSDLGLDEQFHPDSDDDTTAAAADGKEKREASPWCKYPGQPCWKKRDAAAEAEAVAADKRWCIHPGQPCWKAKRSAEAVLEAIGDDDVAKREAQPWCIHPGQPCWKKRDAEADADKRWCMHPGQPCWKAKRDVYAMRAAARAIIDSLE</sequence>
<protein>
    <recommendedName>
        <fullName evidence="5">Clock-controlled pheromone ccg-4</fullName>
    </recommendedName>
</protein>
<proteinExistence type="predicted"/>
<accession>A0A0P7B8W5</accession>
<reference evidence="3 4" key="1">
    <citation type="submission" date="2015-09" db="EMBL/GenBank/DDBJ databases">
        <title>Draft genome of a European isolate of the apple canker pathogen Neonectria ditissima.</title>
        <authorList>
            <person name="Gomez-Cortecero A."/>
            <person name="Harrison R.J."/>
            <person name="Armitage A.D."/>
        </authorList>
    </citation>
    <scope>NUCLEOTIDE SEQUENCE [LARGE SCALE GENOMIC DNA]</scope>
    <source>
        <strain evidence="3 4">R09/05</strain>
    </source>
</reference>
<feature type="region of interest" description="Disordered" evidence="1">
    <location>
        <begin position="107"/>
        <end position="128"/>
    </location>
</feature>
<name>A0A0P7B8W5_9HYPO</name>
<keyword evidence="4" id="KW-1185">Reference proteome</keyword>
<comment type="caution">
    <text evidence="3">The sequence shown here is derived from an EMBL/GenBank/DDBJ whole genome shotgun (WGS) entry which is preliminary data.</text>
</comment>
<gene>
    <name evidence="3" type="ORF">AK830_g3429</name>
</gene>
<feature type="chain" id="PRO_5006135505" description="Clock-controlled pheromone ccg-4" evidence="2">
    <location>
        <begin position="19"/>
        <end position="244"/>
    </location>
</feature>
<evidence type="ECO:0000313" key="3">
    <source>
        <dbReference type="EMBL" id="KPM43150.1"/>
    </source>
</evidence>
<dbReference type="EMBL" id="LKCW01000037">
    <property type="protein sequence ID" value="KPM43150.1"/>
    <property type="molecule type" value="Genomic_DNA"/>
</dbReference>
<evidence type="ECO:0000256" key="2">
    <source>
        <dbReference type="SAM" id="SignalP"/>
    </source>
</evidence>
<evidence type="ECO:0008006" key="5">
    <source>
        <dbReference type="Google" id="ProtNLM"/>
    </source>
</evidence>
<evidence type="ECO:0000313" key="4">
    <source>
        <dbReference type="Proteomes" id="UP000050424"/>
    </source>
</evidence>
<dbReference type="OrthoDB" id="3641074at2759"/>
<dbReference type="Proteomes" id="UP000050424">
    <property type="component" value="Unassembled WGS sequence"/>
</dbReference>
<feature type="signal peptide" evidence="2">
    <location>
        <begin position="1"/>
        <end position="18"/>
    </location>
</feature>
<dbReference type="AlphaFoldDB" id="A0A0P7B8W5"/>
<keyword evidence="2" id="KW-0732">Signal</keyword>